<dbReference type="Proteomes" id="UP001189429">
    <property type="component" value="Unassembled WGS sequence"/>
</dbReference>
<feature type="signal peptide" evidence="2">
    <location>
        <begin position="1"/>
        <end position="26"/>
    </location>
</feature>
<protein>
    <submittedName>
        <fullName evidence="3">Uncharacterized protein</fullName>
    </submittedName>
</protein>
<accession>A0ABN9VD26</accession>
<gene>
    <name evidence="3" type="ORF">PCOR1329_LOCUS56959</name>
</gene>
<evidence type="ECO:0000256" key="2">
    <source>
        <dbReference type="SAM" id="SignalP"/>
    </source>
</evidence>
<organism evidence="3 4">
    <name type="scientific">Prorocentrum cordatum</name>
    <dbReference type="NCBI Taxonomy" id="2364126"/>
    <lineage>
        <taxon>Eukaryota</taxon>
        <taxon>Sar</taxon>
        <taxon>Alveolata</taxon>
        <taxon>Dinophyceae</taxon>
        <taxon>Prorocentrales</taxon>
        <taxon>Prorocentraceae</taxon>
        <taxon>Prorocentrum</taxon>
    </lineage>
</organism>
<evidence type="ECO:0000313" key="4">
    <source>
        <dbReference type="Proteomes" id="UP001189429"/>
    </source>
</evidence>
<evidence type="ECO:0000313" key="3">
    <source>
        <dbReference type="EMBL" id="CAK0871000.1"/>
    </source>
</evidence>
<feature type="region of interest" description="Disordered" evidence="1">
    <location>
        <begin position="41"/>
        <end position="64"/>
    </location>
</feature>
<feature type="chain" id="PRO_5045634018" evidence="2">
    <location>
        <begin position="27"/>
        <end position="189"/>
    </location>
</feature>
<proteinExistence type="predicted"/>
<sequence length="189" mass="20179">MRCQARRQGGMYRSLAPMALLSLACALPQAGEVDRAPVPGVGKFGSPLPGGDGGGSAAPRAGKRETLSEVHVEERFCMSNNRRRSSWICWARVDLRECLCMALFVLLTSSLGDGVFPSQGEALGLAVRGTSGRPSRGGLRACAGRPRERSWEAGRLLLLSRMRDQSPLPADPPLTSPCMLSAPRRSSSS</sequence>
<keyword evidence="4" id="KW-1185">Reference proteome</keyword>
<keyword evidence="2" id="KW-0732">Signal</keyword>
<evidence type="ECO:0000256" key="1">
    <source>
        <dbReference type="SAM" id="MobiDB-lite"/>
    </source>
</evidence>
<name>A0ABN9VD26_9DINO</name>
<feature type="region of interest" description="Disordered" evidence="1">
    <location>
        <begin position="162"/>
        <end position="189"/>
    </location>
</feature>
<dbReference type="EMBL" id="CAUYUJ010017026">
    <property type="protein sequence ID" value="CAK0871000.1"/>
    <property type="molecule type" value="Genomic_DNA"/>
</dbReference>
<dbReference type="PROSITE" id="PS51257">
    <property type="entry name" value="PROKAR_LIPOPROTEIN"/>
    <property type="match status" value="1"/>
</dbReference>
<comment type="caution">
    <text evidence="3">The sequence shown here is derived from an EMBL/GenBank/DDBJ whole genome shotgun (WGS) entry which is preliminary data.</text>
</comment>
<reference evidence="3" key="1">
    <citation type="submission" date="2023-10" db="EMBL/GenBank/DDBJ databases">
        <authorList>
            <person name="Chen Y."/>
            <person name="Shah S."/>
            <person name="Dougan E. K."/>
            <person name="Thang M."/>
            <person name="Chan C."/>
        </authorList>
    </citation>
    <scope>NUCLEOTIDE SEQUENCE [LARGE SCALE GENOMIC DNA]</scope>
</reference>